<dbReference type="Proteomes" id="UP000320338">
    <property type="component" value="Unassembled WGS sequence"/>
</dbReference>
<dbReference type="AlphaFoldDB" id="A0A4Y3WV53"/>
<protein>
    <submittedName>
        <fullName evidence="1">Cyclase</fullName>
    </submittedName>
</protein>
<gene>
    <name evidence="1" type="ORF">PHY01_39020</name>
</gene>
<proteinExistence type="predicted"/>
<dbReference type="CDD" id="cd07812">
    <property type="entry name" value="SRPBCC"/>
    <property type="match status" value="1"/>
</dbReference>
<sequence>MTDADTPVVEGRVHVAAPPERVWELVSDIHLIASISSELQEVSWLGDVAEPAVGCRFRGRSRHPAVGEWTTTSHVVACEAPRVFGWDVGLPERPTASWCFELTARDGGTELRQWARMGPGPSNLDAAIAAMPEKAERIVAGRLREWQAGIDANLVAIKERAERR</sequence>
<dbReference type="EMBL" id="BJNG01000036">
    <property type="protein sequence ID" value="GEC21619.1"/>
    <property type="molecule type" value="Genomic_DNA"/>
</dbReference>
<dbReference type="Gene3D" id="3.30.530.20">
    <property type="match status" value="1"/>
</dbReference>
<comment type="caution">
    <text evidence="1">The sequence shown here is derived from an EMBL/GenBank/DDBJ whole genome shotgun (WGS) entry which is preliminary data.</text>
</comment>
<accession>A0A4Y3WV53</accession>
<dbReference type="InterPro" id="IPR019587">
    <property type="entry name" value="Polyketide_cyclase/dehydratase"/>
</dbReference>
<dbReference type="OrthoDB" id="3779334at2"/>
<dbReference type="Pfam" id="PF10604">
    <property type="entry name" value="Polyketide_cyc2"/>
    <property type="match status" value="1"/>
</dbReference>
<keyword evidence="2" id="KW-1185">Reference proteome</keyword>
<dbReference type="SUPFAM" id="SSF55961">
    <property type="entry name" value="Bet v1-like"/>
    <property type="match status" value="1"/>
</dbReference>
<dbReference type="InterPro" id="IPR023393">
    <property type="entry name" value="START-like_dom_sf"/>
</dbReference>
<evidence type="ECO:0000313" key="1">
    <source>
        <dbReference type="EMBL" id="GEC21619.1"/>
    </source>
</evidence>
<organism evidence="1 2">
    <name type="scientific">Pseudonocardia hydrocarbonoxydans</name>
    <dbReference type="NCBI Taxonomy" id="76726"/>
    <lineage>
        <taxon>Bacteria</taxon>
        <taxon>Bacillati</taxon>
        <taxon>Actinomycetota</taxon>
        <taxon>Actinomycetes</taxon>
        <taxon>Pseudonocardiales</taxon>
        <taxon>Pseudonocardiaceae</taxon>
        <taxon>Pseudonocardia</taxon>
    </lineage>
</organism>
<name>A0A4Y3WV53_9PSEU</name>
<reference evidence="1 2" key="1">
    <citation type="submission" date="2019-06" db="EMBL/GenBank/DDBJ databases">
        <title>Whole genome shotgun sequence of Pseudonocardia hydrocarbonoxydans NBRC 14498.</title>
        <authorList>
            <person name="Hosoyama A."/>
            <person name="Uohara A."/>
            <person name="Ohji S."/>
            <person name="Ichikawa N."/>
        </authorList>
    </citation>
    <scope>NUCLEOTIDE SEQUENCE [LARGE SCALE GENOMIC DNA]</scope>
    <source>
        <strain evidence="1 2">NBRC 14498</strain>
    </source>
</reference>
<dbReference type="RefSeq" id="WP_141280437.1">
    <property type="nucleotide sequence ID" value="NZ_BAAARZ010000020.1"/>
</dbReference>
<evidence type="ECO:0000313" key="2">
    <source>
        <dbReference type="Proteomes" id="UP000320338"/>
    </source>
</evidence>